<feature type="compositionally biased region" description="Polar residues" evidence="1">
    <location>
        <begin position="95"/>
        <end position="110"/>
    </location>
</feature>
<dbReference type="EMBL" id="JBHUDG010000048">
    <property type="protein sequence ID" value="MFD1631571.1"/>
    <property type="molecule type" value="Genomic_DNA"/>
</dbReference>
<accession>A0ABW4IFL7</accession>
<reference evidence="4" key="1">
    <citation type="journal article" date="2019" name="Int. J. Syst. Evol. Microbiol.">
        <title>The Global Catalogue of Microorganisms (GCM) 10K type strain sequencing project: providing services to taxonomists for standard genome sequencing and annotation.</title>
        <authorList>
            <consortium name="The Broad Institute Genomics Platform"/>
            <consortium name="The Broad Institute Genome Sequencing Center for Infectious Disease"/>
            <person name="Wu L."/>
            <person name="Ma J."/>
        </authorList>
    </citation>
    <scope>NUCLEOTIDE SEQUENCE [LARGE SCALE GENOMIC DNA]</scope>
    <source>
        <strain evidence="4">CCUG 53762</strain>
    </source>
</reference>
<keyword evidence="4" id="KW-1185">Reference proteome</keyword>
<keyword evidence="2" id="KW-0812">Transmembrane</keyword>
<evidence type="ECO:0000256" key="2">
    <source>
        <dbReference type="SAM" id="Phobius"/>
    </source>
</evidence>
<keyword evidence="2" id="KW-0472">Membrane</keyword>
<comment type="caution">
    <text evidence="3">The sequence shown here is derived from an EMBL/GenBank/DDBJ whole genome shotgun (WGS) entry which is preliminary data.</text>
</comment>
<evidence type="ECO:0000313" key="4">
    <source>
        <dbReference type="Proteomes" id="UP001597118"/>
    </source>
</evidence>
<gene>
    <name evidence="3" type="ORF">ACFSAH_16980</name>
</gene>
<dbReference type="RefSeq" id="WP_379663938.1">
    <property type="nucleotide sequence ID" value="NZ_JBHUDG010000048.1"/>
</dbReference>
<sequence>MINILKTSPENNYPKAIAISIALLVGFLILSIFYIINKAEPMEEVGTGGIIVNYGTSDIGMGDDYMSVDEVSADPNANQTAPDKITPNAEATPEKTVNQPTESKVVTQDFQDAPAVNTKTEKTNTAPATQNTEAKETKPTVNQNALYKGKKSQGTGIGDGTGDEAGNQGKAQGDPFANNYDGTGSGNGGVALDIKSRRFVSTPVIKDDGQKSGKIVVEIRVDKHGNVIAAKAGARGTTLPDRDLWDKCETAALGSRFNTLDSAPETQIGYITFNFKVK</sequence>
<evidence type="ECO:0000256" key="1">
    <source>
        <dbReference type="SAM" id="MobiDB-lite"/>
    </source>
</evidence>
<organism evidence="3 4">
    <name type="scientific">Pseudopedobacter beijingensis</name>
    <dbReference type="NCBI Taxonomy" id="1207056"/>
    <lineage>
        <taxon>Bacteria</taxon>
        <taxon>Pseudomonadati</taxon>
        <taxon>Bacteroidota</taxon>
        <taxon>Sphingobacteriia</taxon>
        <taxon>Sphingobacteriales</taxon>
        <taxon>Sphingobacteriaceae</taxon>
        <taxon>Pseudopedobacter</taxon>
    </lineage>
</organism>
<dbReference type="Proteomes" id="UP001597118">
    <property type="component" value="Unassembled WGS sequence"/>
</dbReference>
<protein>
    <submittedName>
        <fullName evidence="3">Energy transducer TonB</fullName>
    </submittedName>
</protein>
<proteinExistence type="predicted"/>
<name>A0ABW4IFL7_9SPHI</name>
<evidence type="ECO:0000313" key="3">
    <source>
        <dbReference type="EMBL" id="MFD1631571.1"/>
    </source>
</evidence>
<feature type="transmembrane region" description="Helical" evidence="2">
    <location>
        <begin position="16"/>
        <end position="36"/>
    </location>
</feature>
<feature type="compositionally biased region" description="Polar residues" evidence="1">
    <location>
        <begin position="123"/>
        <end position="132"/>
    </location>
</feature>
<keyword evidence="2" id="KW-1133">Transmembrane helix</keyword>
<feature type="region of interest" description="Disordered" evidence="1">
    <location>
        <begin position="73"/>
        <end position="184"/>
    </location>
</feature>